<dbReference type="Pfam" id="PF03992">
    <property type="entry name" value="ABM"/>
    <property type="match status" value="1"/>
</dbReference>
<evidence type="ECO:0000313" key="2">
    <source>
        <dbReference type="EMBL" id="MFC4314630.1"/>
    </source>
</evidence>
<dbReference type="InterPro" id="IPR007138">
    <property type="entry name" value="ABM_dom"/>
</dbReference>
<dbReference type="SUPFAM" id="SSF54909">
    <property type="entry name" value="Dimeric alpha+beta barrel"/>
    <property type="match status" value="1"/>
</dbReference>
<dbReference type="GO" id="GO:0004497">
    <property type="term" value="F:monooxygenase activity"/>
    <property type="evidence" value="ECO:0007669"/>
    <property type="project" value="UniProtKB-KW"/>
</dbReference>
<comment type="caution">
    <text evidence="2">The sequence shown here is derived from an EMBL/GenBank/DDBJ whole genome shotgun (WGS) entry which is preliminary data.</text>
</comment>
<evidence type="ECO:0000313" key="3">
    <source>
        <dbReference type="Proteomes" id="UP001595904"/>
    </source>
</evidence>
<dbReference type="Proteomes" id="UP001595904">
    <property type="component" value="Unassembled WGS sequence"/>
</dbReference>
<gene>
    <name evidence="2" type="ORF">ACFPN2_36525</name>
</gene>
<dbReference type="Gene3D" id="3.30.70.100">
    <property type="match status" value="1"/>
</dbReference>
<dbReference type="InterPro" id="IPR011008">
    <property type="entry name" value="Dimeric_a/b-barrel"/>
</dbReference>
<feature type="domain" description="ABM" evidence="1">
    <location>
        <begin position="2"/>
        <end position="91"/>
    </location>
</feature>
<reference evidence="3" key="1">
    <citation type="journal article" date="2019" name="Int. J. Syst. Evol. Microbiol.">
        <title>The Global Catalogue of Microorganisms (GCM) 10K type strain sequencing project: providing services to taxonomists for standard genome sequencing and annotation.</title>
        <authorList>
            <consortium name="The Broad Institute Genomics Platform"/>
            <consortium name="The Broad Institute Genome Sequencing Center for Infectious Disease"/>
            <person name="Wu L."/>
            <person name="Ma J."/>
        </authorList>
    </citation>
    <scope>NUCLEOTIDE SEQUENCE [LARGE SCALE GENOMIC DNA]</scope>
    <source>
        <strain evidence="3">CGMCC 1.10759</strain>
    </source>
</reference>
<keyword evidence="3" id="KW-1185">Reference proteome</keyword>
<name>A0ABV8T543_9GAMM</name>
<proteinExistence type="predicted"/>
<dbReference type="PROSITE" id="PS51725">
    <property type="entry name" value="ABM"/>
    <property type="match status" value="1"/>
</dbReference>
<dbReference type="EMBL" id="JBHSDU010000015">
    <property type="protein sequence ID" value="MFC4314630.1"/>
    <property type="molecule type" value="Genomic_DNA"/>
</dbReference>
<evidence type="ECO:0000259" key="1">
    <source>
        <dbReference type="PROSITE" id="PS51725"/>
    </source>
</evidence>
<accession>A0ABV8T543</accession>
<sequence length="94" mass="10517">MLLERAELQIRESMELEFAAAMKSKGLELLASVPGVKSVQLGRGVENPQKFMLLVEWDAMDSHTAFKTSPIMTEFRALLKPFSTGGAMEHFNMN</sequence>
<organism evidence="2 3">
    <name type="scientific">Steroidobacter flavus</name>
    <dbReference type="NCBI Taxonomy" id="1842136"/>
    <lineage>
        <taxon>Bacteria</taxon>
        <taxon>Pseudomonadati</taxon>
        <taxon>Pseudomonadota</taxon>
        <taxon>Gammaproteobacteria</taxon>
        <taxon>Steroidobacterales</taxon>
        <taxon>Steroidobacteraceae</taxon>
        <taxon>Steroidobacter</taxon>
    </lineage>
</organism>
<keyword evidence="2" id="KW-0560">Oxidoreductase</keyword>
<protein>
    <submittedName>
        <fullName evidence="2">Antibiotic biosynthesis monooxygenase family protein</fullName>
        <ecNumber evidence="2">1.14.-.-</ecNumber>
    </submittedName>
</protein>
<dbReference type="RefSeq" id="WP_380605962.1">
    <property type="nucleotide sequence ID" value="NZ_JBHSDU010000015.1"/>
</dbReference>
<keyword evidence="2" id="KW-0503">Monooxygenase</keyword>
<dbReference type="EC" id="1.14.-.-" evidence="2"/>